<proteinExistence type="predicted"/>
<dbReference type="InterPro" id="IPR029063">
    <property type="entry name" value="SAM-dependent_MTases_sf"/>
</dbReference>
<comment type="caution">
    <text evidence="5">The sequence shown here is derived from an EMBL/GenBank/DDBJ whole genome shotgun (WGS) entry which is preliminary data.</text>
</comment>
<dbReference type="GO" id="GO:0008757">
    <property type="term" value="F:S-adenosylmethionine-dependent methyltransferase activity"/>
    <property type="evidence" value="ECO:0007669"/>
    <property type="project" value="InterPro"/>
</dbReference>
<accession>A0A0G0G9G5</accession>
<reference evidence="5 6" key="1">
    <citation type="journal article" date="2015" name="Nature">
        <title>rRNA introns, odd ribosomes, and small enigmatic genomes across a large radiation of phyla.</title>
        <authorList>
            <person name="Brown C.T."/>
            <person name="Hug L.A."/>
            <person name="Thomas B.C."/>
            <person name="Sharon I."/>
            <person name="Castelle C.J."/>
            <person name="Singh A."/>
            <person name="Wilkins M.J."/>
            <person name="Williams K.H."/>
            <person name="Banfield J.F."/>
        </authorList>
    </citation>
    <scope>NUCLEOTIDE SEQUENCE [LARGE SCALE GENOMIC DNA]</scope>
</reference>
<dbReference type="SUPFAM" id="SSF53335">
    <property type="entry name" value="S-adenosyl-L-methionine-dependent methyltransferases"/>
    <property type="match status" value="1"/>
</dbReference>
<dbReference type="SMART" id="SM00828">
    <property type="entry name" value="PKS_MT"/>
    <property type="match status" value="1"/>
</dbReference>
<dbReference type="GO" id="GO:0032259">
    <property type="term" value="P:methylation"/>
    <property type="evidence" value="ECO:0007669"/>
    <property type="project" value="UniProtKB-KW"/>
</dbReference>
<keyword evidence="3" id="KW-0949">S-adenosyl-L-methionine</keyword>
<sequence length="328" mass="38128">MLQYYRMLDKKTTMGWGKIQVDGSEIWDAEPIFKNEKVVFKDWLKLLFYPKKWFLYNFIVKHVKSVIPAQAGIFSRGKIPVFTGMTEAESSIIRVLDIGCGTGSDVISLKKIFGRSVEVYGVDVVNLQMDLAREKIKKYGVWAEVKWYNGQELPFVEDYFDAIYTSDVLGHVADVRSWLSELNRVLKPGGVLAMFSESKLGRHAYVRNYLMSRGLNVDPHAEFHISLYSKNILREYIEASGFEIKKMYSAFWASFLVHPDEFFDKLQNQQKFPILKLINKILYKIKKRLHPYSTALCELYGLVEMYLLGKWVEAQGYVILAKKRYGKE</sequence>
<keyword evidence="1 5" id="KW-0489">Methyltransferase</keyword>
<name>A0A0G0G9G5_9BACT</name>
<dbReference type="InterPro" id="IPR050447">
    <property type="entry name" value="Erg6_SMT_methyltransf"/>
</dbReference>
<dbReference type="InterPro" id="IPR013216">
    <property type="entry name" value="Methyltransf_11"/>
</dbReference>
<dbReference type="InterPro" id="IPR020803">
    <property type="entry name" value="MeTfrase_dom"/>
</dbReference>
<organism evidence="5 6">
    <name type="scientific">Candidatus Magasanikbacteria bacterium GW2011_GWC2_37_14</name>
    <dbReference type="NCBI Taxonomy" id="1619046"/>
    <lineage>
        <taxon>Bacteria</taxon>
        <taxon>Candidatus Magasanikiibacteriota</taxon>
    </lineage>
</organism>
<dbReference type="PANTHER" id="PTHR44068:SF11">
    <property type="entry name" value="GERANYL DIPHOSPHATE 2-C-METHYLTRANSFERASE"/>
    <property type="match status" value="1"/>
</dbReference>
<gene>
    <name evidence="5" type="ORF">US42_C0006G0045</name>
</gene>
<dbReference type="Pfam" id="PF08241">
    <property type="entry name" value="Methyltransf_11"/>
    <property type="match status" value="1"/>
</dbReference>
<dbReference type="Proteomes" id="UP000034849">
    <property type="component" value="Unassembled WGS sequence"/>
</dbReference>
<evidence type="ECO:0000256" key="1">
    <source>
        <dbReference type="ARBA" id="ARBA00022603"/>
    </source>
</evidence>
<feature type="domain" description="Polyketide synthase-like methyltransferase" evidence="4">
    <location>
        <begin position="76"/>
        <end position="277"/>
    </location>
</feature>
<evidence type="ECO:0000256" key="2">
    <source>
        <dbReference type="ARBA" id="ARBA00022679"/>
    </source>
</evidence>
<evidence type="ECO:0000313" key="6">
    <source>
        <dbReference type="Proteomes" id="UP000034849"/>
    </source>
</evidence>
<protein>
    <submittedName>
        <fullName evidence="5">Methyltransferase type 12</fullName>
    </submittedName>
</protein>
<evidence type="ECO:0000313" key="5">
    <source>
        <dbReference type="EMBL" id="KKQ27738.1"/>
    </source>
</evidence>
<dbReference type="AlphaFoldDB" id="A0A0G0G9G5"/>
<evidence type="ECO:0000259" key="4">
    <source>
        <dbReference type="SMART" id="SM00828"/>
    </source>
</evidence>
<dbReference type="CDD" id="cd02440">
    <property type="entry name" value="AdoMet_MTases"/>
    <property type="match status" value="1"/>
</dbReference>
<evidence type="ECO:0000256" key="3">
    <source>
        <dbReference type="ARBA" id="ARBA00022691"/>
    </source>
</evidence>
<dbReference type="STRING" id="1619046.US42_C0006G0045"/>
<dbReference type="PATRIC" id="fig|1619046.3.peg.440"/>
<dbReference type="PANTHER" id="PTHR44068">
    <property type="entry name" value="ZGC:194242"/>
    <property type="match status" value="1"/>
</dbReference>
<keyword evidence="2 5" id="KW-0808">Transferase</keyword>
<dbReference type="EMBL" id="LBSX01000006">
    <property type="protein sequence ID" value="KKQ27738.1"/>
    <property type="molecule type" value="Genomic_DNA"/>
</dbReference>
<dbReference type="Gene3D" id="3.40.50.150">
    <property type="entry name" value="Vaccinia Virus protein VP39"/>
    <property type="match status" value="1"/>
</dbReference>